<proteinExistence type="predicted"/>
<name>A0A176YWQ0_9BRAD</name>
<comment type="caution">
    <text evidence="1">The sequence shown here is derived from an EMBL/GenBank/DDBJ whole genome shotgun (WGS) entry which is preliminary data.</text>
</comment>
<sequence length="71" mass="7975">MPSAIEQIVETYVRLKNRRGLDQLMMHRQRLAVDLKSKSGYDFSLPIDQIDAEIAIIESGISRLKTDSAAA</sequence>
<evidence type="ECO:0000313" key="1">
    <source>
        <dbReference type="EMBL" id="OAF12119.1"/>
    </source>
</evidence>
<dbReference type="RefSeq" id="WP_063680413.1">
    <property type="nucleotide sequence ID" value="NZ_LSEF01000085.1"/>
</dbReference>
<accession>A0A176YWQ0</accession>
<organism evidence="1 2">
    <name type="scientific">Bradyrhizobium neotropicale</name>
    <dbReference type="NCBI Taxonomy" id="1497615"/>
    <lineage>
        <taxon>Bacteria</taxon>
        <taxon>Pseudomonadati</taxon>
        <taxon>Pseudomonadota</taxon>
        <taxon>Alphaproteobacteria</taxon>
        <taxon>Hyphomicrobiales</taxon>
        <taxon>Nitrobacteraceae</taxon>
        <taxon>Bradyrhizobium</taxon>
    </lineage>
</organism>
<dbReference type="EMBL" id="LSEF01000085">
    <property type="protein sequence ID" value="OAF12119.1"/>
    <property type="molecule type" value="Genomic_DNA"/>
</dbReference>
<evidence type="ECO:0000313" key="2">
    <source>
        <dbReference type="Proteomes" id="UP000077173"/>
    </source>
</evidence>
<gene>
    <name evidence="1" type="ORF">AXW67_21310</name>
</gene>
<protein>
    <submittedName>
        <fullName evidence="1">Uncharacterized protein</fullName>
    </submittedName>
</protein>
<reference evidence="1 2" key="1">
    <citation type="submission" date="2016-02" db="EMBL/GenBank/DDBJ databases">
        <title>Draft genome sequence of the strain BR 10247T Bradyrhizobium neotropicale isolated from nodules of Centrolobium paraense.</title>
        <authorList>
            <person name="Simoes-Araujo J.L."/>
            <person name="Barauna A.C."/>
            <person name="Silva K."/>
            <person name="Zilli J.E."/>
        </authorList>
    </citation>
    <scope>NUCLEOTIDE SEQUENCE [LARGE SCALE GENOMIC DNA]</scope>
    <source>
        <strain evidence="1 2">BR 10247</strain>
    </source>
</reference>
<dbReference type="GeneID" id="32581101"/>
<dbReference type="AlphaFoldDB" id="A0A176YWQ0"/>
<keyword evidence="2" id="KW-1185">Reference proteome</keyword>
<dbReference type="Proteomes" id="UP000077173">
    <property type="component" value="Unassembled WGS sequence"/>
</dbReference>